<keyword evidence="1" id="KW-0732">Signal</keyword>
<evidence type="ECO:0000313" key="4">
    <source>
        <dbReference type="Proteomes" id="UP000054498"/>
    </source>
</evidence>
<dbReference type="Proteomes" id="UP000054498">
    <property type="component" value="Unassembled WGS sequence"/>
</dbReference>
<dbReference type="GeneID" id="25739567"/>
<evidence type="ECO:0000256" key="1">
    <source>
        <dbReference type="SAM" id="SignalP"/>
    </source>
</evidence>
<accession>A0A0D2L1S9</accession>
<organism evidence="3 4">
    <name type="scientific">Monoraphidium neglectum</name>
    <dbReference type="NCBI Taxonomy" id="145388"/>
    <lineage>
        <taxon>Eukaryota</taxon>
        <taxon>Viridiplantae</taxon>
        <taxon>Chlorophyta</taxon>
        <taxon>core chlorophytes</taxon>
        <taxon>Chlorophyceae</taxon>
        <taxon>CS clade</taxon>
        <taxon>Sphaeropleales</taxon>
        <taxon>Selenastraceae</taxon>
        <taxon>Monoraphidium</taxon>
    </lineage>
</organism>
<dbReference type="AlphaFoldDB" id="A0A0D2L1S9"/>
<proteinExistence type="predicted"/>
<sequence length="159" mass="16576">MRRPLSPALLALLLLLCGCAALAAAQKPAYGAVLRGKNQNPPVTTKATGFFKLKFSSAKKPPRTATWTLSLARFTGLTLTMGHIHVGAAGVNGPVVFTLFTGGVGGFGSKVSSVLLTETLPFSNSTISDVATLLANKTALYVNIHTVENPTGIIRGQLK</sequence>
<evidence type="ECO:0000259" key="2">
    <source>
        <dbReference type="SMART" id="SM00754"/>
    </source>
</evidence>
<name>A0A0D2L1S9_9CHLO</name>
<dbReference type="KEGG" id="mng:MNEG_6691"/>
<dbReference type="Pfam" id="PF07452">
    <property type="entry name" value="CHRD"/>
    <property type="match status" value="1"/>
</dbReference>
<reference evidence="3 4" key="1">
    <citation type="journal article" date="2013" name="BMC Genomics">
        <title>Reconstruction of the lipid metabolism for the microalga Monoraphidium neglectum from its genome sequence reveals characteristics suitable for biofuel production.</title>
        <authorList>
            <person name="Bogen C."/>
            <person name="Al-Dilaimi A."/>
            <person name="Albersmeier A."/>
            <person name="Wichmann J."/>
            <person name="Grundmann M."/>
            <person name="Rupp O."/>
            <person name="Lauersen K.J."/>
            <person name="Blifernez-Klassen O."/>
            <person name="Kalinowski J."/>
            <person name="Goesmann A."/>
            <person name="Mussgnug J.H."/>
            <person name="Kruse O."/>
        </authorList>
    </citation>
    <scope>NUCLEOTIDE SEQUENCE [LARGE SCALE GENOMIC DNA]</scope>
    <source>
        <strain evidence="3 4">SAG 48.87</strain>
    </source>
</reference>
<dbReference type="InterPro" id="IPR010895">
    <property type="entry name" value="CHRD"/>
</dbReference>
<feature type="chain" id="PRO_5002257468" description="CHRD domain-containing protein" evidence="1">
    <location>
        <begin position="26"/>
        <end position="159"/>
    </location>
</feature>
<dbReference type="RefSeq" id="XP_013900293.1">
    <property type="nucleotide sequence ID" value="XM_014044839.1"/>
</dbReference>
<keyword evidence="4" id="KW-1185">Reference proteome</keyword>
<feature type="domain" description="CHRD" evidence="2">
    <location>
        <begin position="28"/>
        <end position="159"/>
    </location>
</feature>
<dbReference type="EMBL" id="KK101331">
    <property type="protein sequence ID" value="KIZ01274.1"/>
    <property type="molecule type" value="Genomic_DNA"/>
</dbReference>
<dbReference type="SMART" id="SM00754">
    <property type="entry name" value="CHRD"/>
    <property type="match status" value="1"/>
</dbReference>
<feature type="signal peptide" evidence="1">
    <location>
        <begin position="1"/>
        <end position="25"/>
    </location>
</feature>
<protein>
    <recommendedName>
        <fullName evidence="2">CHRD domain-containing protein</fullName>
    </recommendedName>
</protein>
<evidence type="ECO:0000313" key="3">
    <source>
        <dbReference type="EMBL" id="KIZ01274.1"/>
    </source>
</evidence>
<dbReference type="PROSITE" id="PS51257">
    <property type="entry name" value="PROKAR_LIPOPROTEIN"/>
    <property type="match status" value="1"/>
</dbReference>
<gene>
    <name evidence="3" type="ORF">MNEG_6691</name>
</gene>